<dbReference type="EMBL" id="JH930477">
    <property type="protein sequence ID" value="EKM51293.1"/>
    <property type="molecule type" value="Genomic_DNA"/>
</dbReference>
<dbReference type="GeneID" id="18918525"/>
<evidence type="ECO:0000313" key="2">
    <source>
        <dbReference type="Proteomes" id="UP000008370"/>
    </source>
</evidence>
<dbReference type="AlphaFoldDB" id="K5VJ28"/>
<evidence type="ECO:0008006" key="3">
    <source>
        <dbReference type="Google" id="ProtNLM"/>
    </source>
</evidence>
<gene>
    <name evidence="1" type="ORF">PHACADRAFT_263330</name>
</gene>
<name>K5VJ28_PHACS</name>
<protein>
    <recommendedName>
        <fullName evidence="3">F-box domain-containing protein</fullName>
    </recommendedName>
</protein>
<evidence type="ECO:0000313" key="1">
    <source>
        <dbReference type="EMBL" id="EKM51293.1"/>
    </source>
</evidence>
<reference evidence="1 2" key="1">
    <citation type="journal article" date="2012" name="BMC Genomics">
        <title>Comparative genomics of the white-rot fungi, Phanerochaete carnosa and P. chrysosporium, to elucidate the genetic basis of the distinct wood types they colonize.</title>
        <authorList>
            <person name="Suzuki H."/>
            <person name="MacDonald J."/>
            <person name="Syed K."/>
            <person name="Salamov A."/>
            <person name="Hori C."/>
            <person name="Aerts A."/>
            <person name="Henrissat B."/>
            <person name="Wiebenga A."/>
            <person name="vanKuyk P.A."/>
            <person name="Barry K."/>
            <person name="Lindquist E."/>
            <person name="LaButti K."/>
            <person name="Lapidus A."/>
            <person name="Lucas S."/>
            <person name="Coutinho P."/>
            <person name="Gong Y."/>
            <person name="Samejima M."/>
            <person name="Mahadevan R."/>
            <person name="Abou-Zaid M."/>
            <person name="de Vries R.P."/>
            <person name="Igarashi K."/>
            <person name="Yadav J.S."/>
            <person name="Grigoriev I.V."/>
            <person name="Master E.R."/>
        </authorList>
    </citation>
    <scope>NUCLEOTIDE SEQUENCE [LARGE SCALE GENOMIC DNA]</scope>
    <source>
        <strain evidence="1 2">HHB-10118-sp</strain>
    </source>
</reference>
<accession>K5VJ28</accession>
<dbReference type="Proteomes" id="UP000008370">
    <property type="component" value="Unassembled WGS sequence"/>
</dbReference>
<organism evidence="1 2">
    <name type="scientific">Phanerochaete carnosa (strain HHB-10118-sp)</name>
    <name type="common">White-rot fungus</name>
    <name type="synonym">Peniophora carnosa</name>
    <dbReference type="NCBI Taxonomy" id="650164"/>
    <lineage>
        <taxon>Eukaryota</taxon>
        <taxon>Fungi</taxon>
        <taxon>Dikarya</taxon>
        <taxon>Basidiomycota</taxon>
        <taxon>Agaricomycotina</taxon>
        <taxon>Agaricomycetes</taxon>
        <taxon>Polyporales</taxon>
        <taxon>Phanerochaetaceae</taxon>
        <taxon>Phanerochaete</taxon>
    </lineage>
</organism>
<dbReference type="KEGG" id="pco:PHACADRAFT_263330"/>
<keyword evidence="2" id="KW-1185">Reference proteome</keyword>
<dbReference type="HOGENOM" id="CLU_785524_0_0_1"/>
<sequence>MTLYRSIVFDINSPQLASLTWTLNTCPQLREAIRHLVYKTFSRNLNPGFEHLHWLAQLPEHSLRTFHLDYQISFTSGDILRCPAVRTAPTLVLHIDPQTIDAWEAARSLVRSPYLRSLSVGMRLQAWLQIPASPNMHTLSLHLSRADYRWKFQPVITDPCVRLDRFDVYVRKPVLQPLKTYNLMQDLRQYQAGLKHLSFLNYDWDSLCEPALIDESLSSFPRLETLVCSVPVSTPELLMRLPPTVRSVTCMGYRCAELRGEAFTKAVWDHHDSVKQGTGRRWLLESLTMIDMGLCSGNIARPIQKDLVPQLQMMDELAKVCAEAGIMLEWIGGKDYLQYDAVRTKCPLTAFLQ</sequence>
<dbReference type="InParanoid" id="K5VJ28"/>
<proteinExistence type="predicted"/>
<dbReference type="RefSeq" id="XP_007400439.1">
    <property type="nucleotide sequence ID" value="XM_007400377.1"/>
</dbReference>